<evidence type="ECO:0000259" key="2">
    <source>
        <dbReference type="PROSITE" id="PS50181"/>
    </source>
</evidence>
<organism evidence="3 4">
    <name type="scientific">Apiospora saccharicola</name>
    <dbReference type="NCBI Taxonomy" id="335842"/>
    <lineage>
        <taxon>Eukaryota</taxon>
        <taxon>Fungi</taxon>
        <taxon>Dikarya</taxon>
        <taxon>Ascomycota</taxon>
        <taxon>Pezizomycotina</taxon>
        <taxon>Sordariomycetes</taxon>
        <taxon>Xylariomycetidae</taxon>
        <taxon>Amphisphaeriales</taxon>
        <taxon>Apiosporaceae</taxon>
        <taxon>Apiospora</taxon>
    </lineage>
</organism>
<gene>
    <name evidence="3" type="ORF">PG996_008425</name>
</gene>
<evidence type="ECO:0000313" key="4">
    <source>
        <dbReference type="Proteomes" id="UP001446871"/>
    </source>
</evidence>
<feature type="compositionally biased region" description="Acidic residues" evidence="1">
    <location>
        <begin position="13"/>
        <end position="22"/>
    </location>
</feature>
<dbReference type="PROSITE" id="PS50181">
    <property type="entry name" value="FBOX"/>
    <property type="match status" value="1"/>
</dbReference>
<name>A0ABR1UXW5_9PEZI</name>
<dbReference type="SUPFAM" id="SSF81383">
    <property type="entry name" value="F-box domain"/>
    <property type="match status" value="1"/>
</dbReference>
<dbReference type="InterPro" id="IPR036047">
    <property type="entry name" value="F-box-like_dom_sf"/>
</dbReference>
<protein>
    <recommendedName>
        <fullName evidence="2">F-box domain-containing protein</fullName>
    </recommendedName>
</protein>
<proteinExistence type="predicted"/>
<keyword evidence="4" id="KW-1185">Reference proteome</keyword>
<sequence length="396" mass="45453">MPHSQLRRGEQPSSDEEEELEPLEDKTEALTLRSKKTERTQKKQQLLAAKQKAKPAPRGLLDLPYELLLEILYLLRPSDLFNLRRAGKGYDAFITSEESRIAQHVISWRYSCLAQCFRLPVLIRDMKLQQWEQRQQQNDGARNNGENEAAEEDDIDILPILQSPERQDRLGIHKRPYSHVAPPDPAEVCTCLTCVLRWSALCLIVDFAHWQTDLDRGEPLPTWTRSEPVPEWNRRLVARNAAIVRKALSLDGAPNFGAEGGGGGASEAAGGLWHARLLETHLDSITRANRRQAANKGNKRRRFQMTAADVASGTDAFLERNGPPTIDFPYHRDNYYMMEAFMPTRAWFAEKERWMYVDASQHDRDIEQVKRWAVDMREKRERIVAVSSTEARSNDN</sequence>
<dbReference type="EMBL" id="JAQQWM010000005">
    <property type="protein sequence ID" value="KAK8063773.1"/>
    <property type="molecule type" value="Genomic_DNA"/>
</dbReference>
<evidence type="ECO:0000313" key="3">
    <source>
        <dbReference type="EMBL" id="KAK8063773.1"/>
    </source>
</evidence>
<evidence type="ECO:0000256" key="1">
    <source>
        <dbReference type="SAM" id="MobiDB-lite"/>
    </source>
</evidence>
<feature type="domain" description="F-box" evidence="2">
    <location>
        <begin position="57"/>
        <end position="105"/>
    </location>
</feature>
<dbReference type="InterPro" id="IPR001810">
    <property type="entry name" value="F-box_dom"/>
</dbReference>
<feature type="region of interest" description="Disordered" evidence="1">
    <location>
        <begin position="1"/>
        <end position="53"/>
    </location>
</feature>
<dbReference type="Proteomes" id="UP001446871">
    <property type="component" value="Unassembled WGS sequence"/>
</dbReference>
<comment type="caution">
    <text evidence="3">The sequence shown here is derived from an EMBL/GenBank/DDBJ whole genome shotgun (WGS) entry which is preliminary data.</text>
</comment>
<accession>A0ABR1UXW5</accession>
<reference evidence="3 4" key="1">
    <citation type="submission" date="2023-01" db="EMBL/GenBank/DDBJ databases">
        <title>Analysis of 21 Apiospora genomes using comparative genomics revels a genus with tremendous synthesis potential of carbohydrate active enzymes and secondary metabolites.</title>
        <authorList>
            <person name="Sorensen T."/>
        </authorList>
    </citation>
    <scope>NUCLEOTIDE SEQUENCE [LARGE SCALE GENOMIC DNA]</scope>
    <source>
        <strain evidence="3 4">CBS 83171</strain>
    </source>
</reference>
<feature type="compositionally biased region" description="Low complexity" evidence="1">
    <location>
        <begin position="43"/>
        <end position="53"/>
    </location>
</feature>